<dbReference type="PANTHER" id="PTHR10459:SF66">
    <property type="entry name" value="PROTEIN MONO-ADP-RIBOSYLTRANSFERASE PARP3"/>
    <property type="match status" value="1"/>
</dbReference>
<feature type="region of interest" description="Disordered" evidence="8">
    <location>
        <begin position="66"/>
        <end position="102"/>
    </location>
</feature>
<keyword evidence="3" id="KW-0808">Transferase</keyword>
<dbReference type="Gene3D" id="1.10.720.30">
    <property type="entry name" value="SAP domain"/>
    <property type="match status" value="1"/>
</dbReference>
<comment type="subcellular location">
    <subcellularLocation>
        <location evidence="1">Nucleus</location>
    </subcellularLocation>
</comment>
<name>A0A7R8W7D3_9CRUS</name>
<dbReference type="PROSITE" id="PS51977">
    <property type="entry name" value="WGR"/>
    <property type="match status" value="1"/>
</dbReference>
<dbReference type="Pfam" id="PF05406">
    <property type="entry name" value="WGR"/>
    <property type="match status" value="1"/>
</dbReference>
<organism evidence="9">
    <name type="scientific">Cyprideis torosa</name>
    <dbReference type="NCBI Taxonomy" id="163714"/>
    <lineage>
        <taxon>Eukaryota</taxon>
        <taxon>Metazoa</taxon>
        <taxon>Ecdysozoa</taxon>
        <taxon>Arthropoda</taxon>
        <taxon>Crustacea</taxon>
        <taxon>Oligostraca</taxon>
        <taxon>Ostracoda</taxon>
        <taxon>Podocopa</taxon>
        <taxon>Podocopida</taxon>
        <taxon>Cytherocopina</taxon>
        <taxon>Cytheroidea</taxon>
        <taxon>Cytherideidae</taxon>
        <taxon>Cyprideis</taxon>
    </lineage>
</organism>
<dbReference type="GO" id="GO:0005730">
    <property type="term" value="C:nucleolus"/>
    <property type="evidence" value="ECO:0007669"/>
    <property type="project" value="TreeGrafter"/>
</dbReference>
<evidence type="ECO:0000256" key="3">
    <source>
        <dbReference type="ARBA" id="ARBA00022679"/>
    </source>
</evidence>
<dbReference type="GO" id="GO:1990404">
    <property type="term" value="F:NAD+-protein mono-ADP-ribosyltransferase activity"/>
    <property type="evidence" value="ECO:0007669"/>
    <property type="project" value="TreeGrafter"/>
</dbReference>
<dbReference type="InterPro" id="IPR036930">
    <property type="entry name" value="WGR_dom_sf"/>
</dbReference>
<keyword evidence="4" id="KW-0548">Nucleotidyltransferase</keyword>
<dbReference type="PROSITE" id="PS50800">
    <property type="entry name" value="SAP"/>
    <property type="match status" value="1"/>
</dbReference>
<dbReference type="FunFam" id="2.20.140.10:FF:000001">
    <property type="entry name" value="Poly [ADP-ribose] polymerase"/>
    <property type="match status" value="1"/>
</dbReference>
<accession>A0A7R8W7D3</accession>
<dbReference type="GO" id="GO:0003950">
    <property type="term" value="F:NAD+ poly-ADP-ribosyltransferase activity"/>
    <property type="evidence" value="ECO:0007669"/>
    <property type="project" value="TreeGrafter"/>
</dbReference>
<sequence length="213" mass="24176">MPPKRKAAPRLTKPTAKVVTTKTVVETTTTVTDPQYNSWTLAALKAECNKLGLLAKGKKAELIKRLEDSLDSDEPPAKVRRTDGDEEEAAEPEPTSSRKYKIDSGCNLDQSLHQVYKDYSCMLNQTNIGHNNNKYYVIQLIQDTSGTTNYVFTRWGRVGETGQQATDYFYDTDEAIEKFKKKFYDKTRNQWDKKAAFKPVPGKYTLLEMSGID</sequence>
<dbReference type="EMBL" id="OB660800">
    <property type="protein sequence ID" value="CAD7226322.1"/>
    <property type="molecule type" value="Genomic_DNA"/>
</dbReference>
<dbReference type="InterPro" id="IPR036361">
    <property type="entry name" value="SAP_dom_sf"/>
</dbReference>
<dbReference type="InterPro" id="IPR003034">
    <property type="entry name" value="SAP_dom"/>
</dbReference>
<comment type="similarity">
    <text evidence="7">Belongs to the ARTD/PARP family.</text>
</comment>
<evidence type="ECO:0000256" key="2">
    <source>
        <dbReference type="ARBA" id="ARBA00022676"/>
    </source>
</evidence>
<dbReference type="SUPFAM" id="SSF142921">
    <property type="entry name" value="WGR domain-like"/>
    <property type="match status" value="1"/>
</dbReference>
<reference evidence="9" key="1">
    <citation type="submission" date="2020-11" db="EMBL/GenBank/DDBJ databases">
        <authorList>
            <person name="Tran Van P."/>
        </authorList>
    </citation>
    <scope>NUCLEOTIDE SEQUENCE</scope>
</reference>
<dbReference type="SMART" id="SM00773">
    <property type="entry name" value="WGR"/>
    <property type="match status" value="1"/>
</dbReference>
<keyword evidence="5" id="KW-0520">NAD</keyword>
<dbReference type="GO" id="GO:0006302">
    <property type="term" value="P:double-strand break repair"/>
    <property type="evidence" value="ECO:0007669"/>
    <property type="project" value="TreeGrafter"/>
</dbReference>
<dbReference type="GO" id="GO:0035861">
    <property type="term" value="C:site of double-strand break"/>
    <property type="evidence" value="ECO:0007669"/>
    <property type="project" value="TreeGrafter"/>
</dbReference>
<dbReference type="GO" id="GO:0070212">
    <property type="term" value="P:protein poly-ADP-ribosylation"/>
    <property type="evidence" value="ECO:0007669"/>
    <property type="project" value="TreeGrafter"/>
</dbReference>
<proteinExistence type="inferred from homology"/>
<evidence type="ECO:0000256" key="6">
    <source>
        <dbReference type="ARBA" id="ARBA00023242"/>
    </source>
</evidence>
<evidence type="ECO:0000313" key="9">
    <source>
        <dbReference type="EMBL" id="CAD7226322.1"/>
    </source>
</evidence>
<keyword evidence="6" id="KW-0539">Nucleus</keyword>
<evidence type="ECO:0000256" key="5">
    <source>
        <dbReference type="ARBA" id="ARBA00023027"/>
    </source>
</evidence>
<evidence type="ECO:0000256" key="8">
    <source>
        <dbReference type="SAM" id="MobiDB-lite"/>
    </source>
</evidence>
<gene>
    <name evidence="9" type="ORF">CTOB1V02_LOCUS4242</name>
</gene>
<dbReference type="CDD" id="cd08002">
    <property type="entry name" value="WGR_PARP3_like"/>
    <property type="match status" value="1"/>
</dbReference>
<dbReference type="Pfam" id="PF02037">
    <property type="entry name" value="SAP"/>
    <property type="match status" value="1"/>
</dbReference>
<dbReference type="AlphaFoldDB" id="A0A7R8W7D3"/>
<dbReference type="SMART" id="SM00513">
    <property type="entry name" value="SAP"/>
    <property type="match status" value="1"/>
</dbReference>
<dbReference type="PANTHER" id="PTHR10459">
    <property type="entry name" value="DNA LIGASE"/>
    <property type="match status" value="1"/>
</dbReference>
<evidence type="ECO:0000256" key="4">
    <source>
        <dbReference type="ARBA" id="ARBA00022695"/>
    </source>
</evidence>
<dbReference type="GO" id="GO:0016779">
    <property type="term" value="F:nucleotidyltransferase activity"/>
    <property type="evidence" value="ECO:0007669"/>
    <property type="project" value="UniProtKB-KW"/>
</dbReference>
<dbReference type="SUPFAM" id="SSF68906">
    <property type="entry name" value="SAP domain"/>
    <property type="match status" value="1"/>
</dbReference>
<evidence type="ECO:0000256" key="7">
    <source>
        <dbReference type="ARBA" id="ARBA00024347"/>
    </source>
</evidence>
<dbReference type="InterPro" id="IPR008893">
    <property type="entry name" value="WGR_domain"/>
</dbReference>
<evidence type="ECO:0000256" key="1">
    <source>
        <dbReference type="ARBA" id="ARBA00004123"/>
    </source>
</evidence>
<dbReference type="InterPro" id="IPR050800">
    <property type="entry name" value="ARTD/PARP"/>
</dbReference>
<keyword evidence="2" id="KW-0328">Glycosyltransferase</keyword>
<dbReference type="OrthoDB" id="429950at2759"/>
<protein>
    <submittedName>
        <fullName evidence="9">Uncharacterized protein</fullName>
    </submittedName>
</protein>
<dbReference type="Gene3D" id="2.20.140.10">
    <property type="entry name" value="WGR domain"/>
    <property type="match status" value="1"/>
</dbReference>